<dbReference type="EMBL" id="CP000473">
    <property type="protein sequence ID" value="ABJ84300.1"/>
    <property type="molecule type" value="Genomic_DNA"/>
</dbReference>
<sequence precursor="true">MLYTMRKATILISALAFGAFGLFAQDELATYQTSMRAAAAAANGAMRGALTTNDTAAVSAKAKDMSAAFDTIAAFWKAKGKDDAVKFAEAASAAGKTAAAATTIDEQKAAMGKAGANCLACHALYRDGNQFKGL</sequence>
<feature type="chain" id="PRO_5004163114" description="Cytochrome c, class II" evidence="1">
    <location>
        <begin position="25"/>
        <end position="134"/>
    </location>
</feature>
<proteinExistence type="predicted"/>
<dbReference type="GO" id="GO:0009055">
    <property type="term" value="F:electron transfer activity"/>
    <property type="evidence" value="ECO:0007669"/>
    <property type="project" value="InterPro"/>
</dbReference>
<organism evidence="2">
    <name type="scientific">Solibacter usitatus (strain Ellin6076)</name>
    <dbReference type="NCBI Taxonomy" id="234267"/>
    <lineage>
        <taxon>Bacteria</taxon>
        <taxon>Pseudomonadati</taxon>
        <taxon>Acidobacteriota</taxon>
        <taxon>Terriglobia</taxon>
        <taxon>Bryobacterales</taxon>
        <taxon>Solibacteraceae</taxon>
        <taxon>Candidatus Solibacter</taxon>
    </lineage>
</organism>
<dbReference type="InterPro" id="IPR010980">
    <property type="entry name" value="Cyt_c/b562"/>
</dbReference>
<dbReference type="GO" id="GO:0005506">
    <property type="term" value="F:iron ion binding"/>
    <property type="evidence" value="ECO:0007669"/>
    <property type="project" value="InterPro"/>
</dbReference>
<name>Q021S5_SOLUE</name>
<dbReference type="PROSITE" id="PS51009">
    <property type="entry name" value="CYTCII"/>
    <property type="match status" value="1"/>
</dbReference>
<evidence type="ECO:0000313" key="2">
    <source>
        <dbReference type="EMBL" id="ABJ84300.1"/>
    </source>
</evidence>
<dbReference type="Gene3D" id="1.20.120.10">
    <property type="entry name" value="Cytochrome c/b562"/>
    <property type="match status" value="1"/>
</dbReference>
<feature type="signal peptide" evidence="1">
    <location>
        <begin position="1"/>
        <end position="24"/>
    </location>
</feature>
<keyword evidence="1" id="KW-0732">Signal</keyword>
<dbReference type="HOGENOM" id="CLU_1894809_0_0_0"/>
<dbReference type="InParanoid" id="Q021S5"/>
<dbReference type="InterPro" id="IPR002321">
    <property type="entry name" value="Cyt_c_II"/>
</dbReference>
<dbReference type="GO" id="GO:0020037">
    <property type="term" value="F:heme binding"/>
    <property type="evidence" value="ECO:0007669"/>
    <property type="project" value="InterPro"/>
</dbReference>
<dbReference type="GO" id="GO:0022900">
    <property type="term" value="P:electron transport chain"/>
    <property type="evidence" value="ECO:0007669"/>
    <property type="project" value="InterPro"/>
</dbReference>
<dbReference type="AlphaFoldDB" id="Q021S5"/>
<evidence type="ECO:0000256" key="1">
    <source>
        <dbReference type="SAM" id="SignalP"/>
    </source>
</evidence>
<dbReference type="KEGG" id="sus:Acid_3327"/>
<gene>
    <name evidence="2" type="ordered locus">Acid_3327</name>
</gene>
<evidence type="ECO:0008006" key="3">
    <source>
        <dbReference type="Google" id="ProtNLM"/>
    </source>
</evidence>
<protein>
    <recommendedName>
        <fullName evidence="3">Cytochrome c, class II</fullName>
    </recommendedName>
</protein>
<accession>Q021S5</accession>
<dbReference type="SUPFAM" id="SSF47175">
    <property type="entry name" value="Cytochromes"/>
    <property type="match status" value="1"/>
</dbReference>
<reference evidence="2" key="1">
    <citation type="submission" date="2006-10" db="EMBL/GenBank/DDBJ databases">
        <title>Complete sequence of Solibacter usitatus Ellin6076.</title>
        <authorList>
            <consortium name="US DOE Joint Genome Institute"/>
            <person name="Copeland A."/>
            <person name="Lucas S."/>
            <person name="Lapidus A."/>
            <person name="Barry K."/>
            <person name="Detter J.C."/>
            <person name="Glavina del Rio T."/>
            <person name="Hammon N."/>
            <person name="Israni S."/>
            <person name="Dalin E."/>
            <person name="Tice H."/>
            <person name="Pitluck S."/>
            <person name="Thompson L.S."/>
            <person name="Brettin T."/>
            <person name="Bruce D."/>
            <person name="Han C."/>
            <person name="Tapia R."/>
            <person name="Gilna P."/>
            <person name="Schmutz J."/>
            <person name="Larimer F."/>
            <person name="Land M."/>
            <person name="Hauser L."/>
            <person name="Kyrpides N."/>
            <person name="Mikhailova N."/>
            <person name="Janssen P.H."/>
            <person name="Kuske C.R."/>
            <person name="Richardson P."/>
        </authorList>
    </citation>
    <scope>NUCLEOTIDE SEQUENCE</scope>
    <source>
        <strain evidence="2">Ellin6076</strain>
    </source>
</reference>